<gene>
    <name evidence="1" type="ORF">DCF19_06255</name>
</gene>
<dbReference type="Proteomes" id="UP000249467">
    <property type="component" value="Unassembled WGS sequence"/>
</dbReference>
<evidence type="ECO:0000313" key="1">
    <source>
        <dbReference type="EMBL" id="PZO42639.1"/>
    </source>
</evidence>
<name>A0A2W4WL69_9CYAN</name>
<evidence type="ECO:0000313" key="2">
    <source>
        <dbReference type="Proteomes" id="UP000249467"/>
    </source>
</evidence>
<accession>A0A2W4WL69</accession>
<dbReference type="AlphaFoldDB" id="A0A2W4WL69"/>
<dbReference type="EMBL" id="QBML01000006">
    <property type="protein sequence ID" value="PZO42639.1"/>
    <property type="molecule type" value="Genomic_DNA"/>
</dbReference>
<proteinExistence type="predicted"/>
<comment type="caution">
    <text evidence="1">The sequence shown here is derived from an EMBL/GenBank/DDBJ whole genome shotgun (WGS) entry which is preliminary data.</text>
</comment>
<sequence>MSDIDTEQLLIESVKAYAKKFETLNSREEVLAIANSILTFQQKQGTIAIAPEQFETLSQQVADRFKVEDVATSIVESSTDALVQNVNQWRQTLENQVLNTLSAYVQKFQPNQNLDLPETILSIIPMVENAQLRKSEVNSLIQRVSSKFDWQNALTQVIGSDASAIAQNLAKLLQYKHLEDLLKENLFSDRNLLNQPIESTAESLVNNELAKILGDRKVKFDIDIDTQQLIVKQVTFKLNMMQSSAAPSKSNAEIAKQLDDETNNFMASRKPKLDFGNLFQPPN</sequence>
<protein>
    <submittedName>
        <fullName evidence="1">Uncharacterized protein</fullName>
    </submittedName>
</protein>
<reference evidence="1 2" key="1">
    <citation type="submission" date="2018-04" db="EMBL/GenBank/DDBJ databases">
        <authorList>
            <person name="Go L.Y."/>
            <person name="Mitchell J.A."/>
        </authorList>
    </citation>
    <scope>NUCLEOTIDE SEQUENCE [LARGE SCALE GENOMIC DNA]</scope>
    <source>
        <strain evidence="1">ULC066bin1</strain>
    </source>
</reference>
<reference evidence="1 2" key="2">
    <citation type="submission" date="2018-06" db="EMBL/GenBank/DDBJ databases">
        <title>Metagenomic assembly of (sub)arctic Cyanobacteria and their associated microbiome from non-axenic cultures.</title>
        <authorList>
            <person name="Baurain D."/>
        </authorList>
    </citation>
    <scope>NUCLEOTIDE SEQUENCE [LARGE SCALE GENOMIC DNA]</scope>
    <source>
        <strain evidence="1">ULC066bin1</strain>
    </source>
</reference>
<organism evidence="1 2">
    <name type="scientific">Pseudanabaena frigida</name>
    <dbReference type="NCBI Taxonomy" id="945775"/>
    <lineage>
        <taxon>Bacteria</taxon>
        <taxon>Bacillati</taxon>
        <taxon>Cyanobacteriota</taxon>
        <taxon>Cyanophyceae</taxon>
        <taxon>Pseudanabaenales</taxon>
        <taxon>Pseudanabaenaceae</taxon>
        <taxon>Pseudanabaena</taxon>
    </lineage>
</organism>